<dbReference type="OrthoDB" id="9798708at2"/>
<protein>
    <submittedName>
        <fullName evidence="2">F0F1-ATPase subunit (ATPase gene1)</fullName>
    </submittedName>
</protein>
<evidence type="ECO:0000313" key="3">
    <source>
        <dbReference type="Proteomes" id="UP000076079"/>
    </source>
</evidence>
<dbReference type="Pfam" id="PF09527">
    <property type="entry name" value="ATPase_gene1"/>
    <property type="match status" value="1"/>
</dbReference>
<accession>A0A143PWV8</accession>
<evidence type="ECO:0000256" key="1">
    <source>
        <dbReference type="SAM" id="Phobius"/>
    </source>
</evidence>
<name>A0A143PWV8_LUTPR</name>
<dbReference type="RefSeq" id="WP_110174101.1">
    <property type="nucleotide sequence ID" value="NZ_CP015136.1"/>
</dbReference>
<proteinExistence type="predicted"/>
<feature type="transmembrane region" description="Helical" evidence="1">
    <location>
        <begin position="12"/>
        <end position="36"/>
    </location>
</feature>
<sequence length="76" mass="8255">MLTPRPAGYWRTVGELGTLGLSFVLAIVLGTAAGLWVDRTFNSNPWGMLIGFVLGFAAAVLNVVRITRRAFDSESR</sequence>
<dbReference type="Proteomes" id="UP000076079">
    <property type="component" value="Chromosome"/>
</dbReference>
<reference evidence="2 3" key="1">
    <citation type="journal article" date="2016" name="Genome Announc.">
        <title>First Complete Genome Sequence of a Subdivision 6 Acidobacterium Strain.</title>
        <authorList>
            <person name="Huang S."/>
            <person name="Vieira S."/>
            <person name="Bunk B."/>
            <person name="Riedel T."/>
            <person name="Sproer C."/>
            <person name="Overmann J."/>
        </authorList>
    </citation>
    <scope>NUCLEOTIDE SEQUENCE [LARGE SCALE GENOMIC DNA]</scope>
    <source>
        <strain evidence="3">DSM 100886 HEG_-6_39</strain>
    </source>
</reference>
<dbReference type="EMBL" id="CP015136">
    <property type="protein sequence ID" value="AMY12663.1"/>
    <property type="molecule type" value="Genomic_DNA"/>
</dbReference>
<dbReference type="AlphaFoldDB" id="A0A143PWV8"/>
<gene>
    <name evidence="2" type="ORF">LuPra_05944</name>
</gene>
<keyword evidence="3" id="KW-1185">Reference proteome</keyword>
<feature type="transmembrane region" description="Helical" evidence="1">
    <location>
        <begin position="48"/>
        <end position="67"/>
    </location>
</feature>
<organism evidence="2 3">
    <name type="scientific">Luteitalea pratensis</name>
    <dbReference type="NCBI Taxonomy" id="1855912"/>
    <lineage>
        <taxon>Bacteria</taxon>
        <taxon>Pseudomonadati</taxon>
        <taxon>Acidobacteriota</taxon>
        <taxon>Vicinamibacteria</taxon>
        <taxon>Vicinamibacterales</taxon>
        <taxon>Vicinamibacteraceae</taxon>
        <taxon>Luteitalea</taxon>
    </lineage>
</organism>
<keyword evidence="1" id="KW-0812">Transmembrane</keyword>
<evidence type="ECO:0000313" key="2">
    <source>
        <dbReference type="EMBL" id="AMY12663.1"/>
    </source>
</evidence>
<keyword evidence="1" id="KW-0472">Membrane</keyword>
<dbReference type="STRING" id="1855912.LuPra_05944"/>
<reference evidence="3" key="2">
    <citation type="submission" date="2016-04" db="EMBL/GenBank/DDBJ databases">
        <title>First Complete Genome Sequence of a Subdivision 6 Acidobacterium.</title>
        <authorList>
            <person name="Huang S."/>
            <person name="Vieira S."/>
            <person name="Bunk B."/>
            <person name="Riedel T."/>
            <person name="Sproeer C."/>
            <person name="Overmann J."/>
        </authorList>
    </citation>
    <scope>NUCLEOTIDE SEQUENCE [LARGE SCALE GENOMIC DNA]</scope>
    <source>
        <strain evidence="3">DSM 100886 HEG_-6_39</strain>
    </source>
</reference>
<keyword evidence="1" id="KW-1133">Transmembrane helix</keyword>
<dbReference type="KEGG" id="abac:LuPra_05944"/>
<dbReference type="InterPro" id="IPR032820">
    <property type="entry name" value="ATPase_put"/>
</dbReference>